<sequence>MSAETTPRTPIAGILVLLGLSAIILPILNAPITGLWVALSVILVALIAWLGSFFRGGVGREGFVAAFVFGFAGLITSAVVGEGKEKHTEGAKSQPVPQVAARPEPQAVQQPEVKPKKPLPLNAEAWEVFSKEGISVKLTKYRAGKINLLEFGRSQVPSKDDLLEVRLEITNSDPNKKRTYEQWPGSIFNAPKLEDDKGNRYQQVRFSFGLEVEGQTSGSEPIYSDKPLTEVLVFEKPVPGAKS</sequence>
<feature type="transmembrane region" description="Helical" evidence="2">
    <location>
        <begin position="34"/>
        <end position="51"/>
    </location>
</feature>
<dbReference type="EMBL" id="CP074694">
    <property type="protein sequence ID" value="QVL32350.1"/>
    <property type="molecule type" value="Genomic_DNA"/>
</dbReference>
<accession>A0A8E6EV73</accession>
<evidence type="ECO:0000313" key="3">
    <source>
        <dbReference type="EMBL" id="QVL32350.1"/>
    </source>
</evidence>
<name>A0A8E6EV73_9BACT</name>
<dbReference type="RefSeq" id="WP_213497220.1">
    <property type="nucleotide sequence ID" value="NZ_CP074694.1"/>
</dbReference>
<feature type="region of interest" description="Disordered" evidence="1">
    <location>
        <begin position="86"/>
        <end position="114"/>
    </location>
</feature>
<evidence type="ECO:0000256" key="1">
    <source>
        <dbReference type="SAM" id="MobiDB-lite"/>
    </source>
</evidence>
<keyword evidence="2" id="KW-0812">Transmembrane</keyword>
<dbReference type="KEGG" id="tsph:KIH39_00070"/>
<feature type="transmembrane region" description="Helical" evidence="2">
    <location>
        <begin position="12"/>
        <end position="28"/>
    </location>
</feature>
<keyword evidence="4" id="KW-1185">Reference proteome</keyword>
<organism evidence="3 4">
    <name type="scientific">Telmatocola sphagniphila</name>
    <dbReference type="NCBI Taxonomy" id="1123043"/>
    <lineage>
        <taxon>Bacteria</taxon>
        <taxon>Pseudomonadati</taxon>
        <taxon>Planctomycetota</taxon>
        <taxon>Planctomycetia</taxon>
        <taxon>Gemmatales</taxon>
        <taxon>Gemmataceae</taxon>
    </lineage>
</organism>
<keyword evidence="2" id="KW-0472">Membrane</keyword>
<evidence type="ECO:0000256" key="2">
    <source>
        <dbReference type="SAM" id="Phobius"/>
    </source>
</evidence>
<gene>
    <name evidence="3" type="ORF">KIH39_00070</name>
</gene>
<evidence type="ECO:0000313" key="4">
    <source>
        <dbReference type="Proteomes" id="UP000676194"/>
    </source>
</evidence>
<dbReference type="Proteomes" id="UP000676194">
    <property type="component" value="Chromosome"/>
</dbReference>
<reference evidence="3" key="1">
    <citation type="submission" date="2021-05" db="EMBL/GenBank/DDBJ databases">
        <title>Complete genome sequence of the cellulolytic planctomycete Telmatocola sphagniphila SP2T and characterization of the first cellulase from planctomycetes.</title>
        <authorList>
            <person name="Rakitin A.L."/>
            <person name="Beletsky A.V."/>
            <person name="Naumoff D.G."/>
            <person name="Kulichevskaya I.S."/>
            <person name="Mardanov A.V."/>
            <person name="Ravin N.V."/>
            <person name="Dedysh S.N."/>
        </authorList>
    </citation>
    <scope>NUCLEOTIDE SEQUENCE</scope>
    <source>
        <strain evidence="3">SP2T</strain>
    </source>
</reference>
<dbReference type="AlphaFoldDB" id="A0A8E6EV73"/>
<keyword evidence="2" id="KW-1133">Transmembrane helix</keyword>
<feature type="transmembrane region" description="Helical" evidence="2">
    <location>
        <begin position="63"/>
        <end position="81"/>
    </location>
</feature>
<proteinExistence type="predicted"/>
<protein>
    <submittedName>
        <fullName evidence="3">DUF308 domain-containing protein</fullName>
    </submittedName>
</protein>